<sequence length="349" mass="39263">MFELKSLQSTKASHVKRALKTLPFSLNETYERLPRRISSQLTNEAAFLLKWLTFSRQSLTLIELAEVSIVDPYPDECGNSVHIGDRGSPKDALEFSQAWSLLRKQMKRYDNRRIRGAHYSVQEYLKSDRTAKSDLKNFHLSAERGQQLLSHFCVNYLMYYSISITGSRGMKDLIRVPLLHYAAKFWYAHFQDGRDNIPELRFLQEPEAVNCWLQYASRNGHELIVNILLVASVGADPYVQGDSYVHSETGFYGQAFDILLRAGAQVNALGGQYSNTLQAASYHGNESTVHILLAAGANINSIAGHFRNSLMAASVGGHDRIVKELLKRKADPNAKIDSSYRSPLVAASF</sequence>
<dbReference type="EMBL" id="CAJPDQ010000037">
    <property type="protein sequence ID" value="CAF9930958.1"/>
    <property type="molecule type" value="Genomic_DNA"/>
</dbReference>
<name>A0A8H3G0H3_9LECA</name>
<protein>
    <submittedName>
        <fullName evidence="1">Uncharacterized protein</fullName>
    </submittedName>
</protein>
<evidence type="ECO:0000313" key="1">
    <source>
        <dbReference type="EMBL" id="CAF9930958.1"/>
    </source>
</evidence>
<organism evidence="1 2">
    <name type="scientific">Gomphillus americanus</name>
    <dbReference type="NCBI Taxonomy" id="1940652"/>
    <lineage>
        <taxon>Eukaryota</taxon>
        <taxon>Fungi</taxon>
        <taxon>Dikarya</taxon>
        <taxon>Ascomycota</taxon>
        <taxon>Pezizomycotina</taxon>
        <taxon>Lecanoromycetes</taxon>
        <taxon>OSLEUM clade</taxon>
        <taxon>Ostropomycetidae</taxon>
        <taxon>Ostropales</taxon>
        <taxon>Graphidaceae</taxon>
        <taxon>Gomphilloideae</taxon>
        <taxon>Gomphillus</taxon>
    </lineage>
</organism>
<dbReference type="SUPFAM" id="SSF48403">
    <property type="entry name" value="Ankyrin repeat"/>
    <property type="match status" value="1"/>
</dbReference>
<dbReference type="OrthoDB" id="1577640at2759"/>
<dbReference type="InterPro" id="IPR036770">
    <property type="entry name" value="Ankyrin_rpt-contain_sf"/>
</dbReference>
<dbReference type="PANTHER" id="PTHR10039:SF16">
    <property type="entry name" value="GPI INOSITOL-DEACYLASE"/>
    <property type="match status" value="1"/>
</dbReference>
<comment type="caution">
    <text evidence="1">The sequence shown here is derived from an EMBL/GenBank/DDBJ whole genome shotgun (WGS) entry which is preliminary data.</text>
</comment>
<dbReference type="AlphaFoldDB" id="A0A8H3G0H3"/>
<keyword evidence="2" id="KW-1185">Reference proteome</keyword>
<dbReference type="Proteomes" id="UP000664169">
    <property type="component" value="Unassembled WGS sequence"/>
</dbReference>
<accession>A0A8H3G0H3</accession>
<dbReference type="Gene3D" id="1.25.40.20">
    <property type="entry name" value="Ankyrin repeat-containing domain"/>
    <property type="match status" value="1"/>
</dbReference>
<dbReference type="PANTHER" id="PTHR10039">
    <property type="entry name" value="AMELOGENIN"/>
    <property type="match status" value="1"/>
</dbReference>
<dbReference type="InterPro" id="IPR002110">
    <property type="entry name" value="Ankyrin_rpt"/>
</dbReference>
<proteinExistence type="predicted"/>
<gene>
    <name evidence="1" type="ORF">GOMPHAMPRED_005779</name>
</gene>
<dbReference type="SMART" id="SM00248">
    <property type="entry name" value="ANK"/>
    <property type="match status" value="2"/>
</dbReference>
<reference evidence="1" key="1">
    <citation type="submission" date="2021-03" db="EMBL/GenBank/DDBJ databases">
        <authorList>
            <person name="Tagirdzhanova G."/>
        </authorList>
    </citation>
    <scope>NUCLEOTIDE SEQUENCE</scope>
</reference>
<dbReference type="Pfam" id="PF12796">
    <property type="entry name" value="Ank_2"/>
    <property type="match status" value="1"/>
</dbReference>
<evidence type="ECO:0000313" key="2">
    <source>
        <dbReference type="Proteomes" id="UP000664169"/>
    </source>
</evidence>